<accession>A0A0E9V9N7</accession>
<name>A0A0E9V9N7_ANGAN</name>
<proteinExistence type="predicted"/>
<organism evidence="1">
    <name type="scientific">Anguilla anguilla</name>
    <name type="common">European freshwater eel</name>
    <name type="synonym">Muraena anguilla</name>
    <dbReference type="NCBI Taxonomy" id="7936"/>
    <lineage>
        <taxon>Eukaryota</taxon>
        <taxon>Metazoa</taxon>
        <taxon>Chordata</taxon>
        <taxon>Craniata</taxon>
        <taxon>Vertebrata</taxon>
        <taxon>Euteleostomi</taxon>
        <taxon>Actinopterygii</taxon>
        <taxon>Neopterygii</taxon>
        <taxon>Teleostei</taxon>
        <taxon>Anguilliformes</taxon>
        <taxon>Anguillidae</taxon>
        <taxon>Anguilla</taxon>
    </lineage>
</organism>
<sequence length="26" mass="2925">MVTADNTRAEHCGTVALSLAYLWFRV</sequence>
<reference evidence="1" key="2">
    <citation type="journal article" date="2015" name="Fish Shellfish Immunol.">
        <title>Early steps in the European eel (Anguilla anguilla)-Vibrio vulnificus interaction in the gills: Role of the RtxA13 toxin.</title>
        <authorList>
            <person name="Callol A."/>
            <person name="Pajuelo D."/>
            <person name="Ebbesson L."/>
            <person name="Teles M."/>
            <person name="MacKenzie S."/>
            <person name="Amaro C."/>
        </authorList>
    </citation>
    <scope>NUCLEOTIDE SEQUENCE</scope>
</reference>
<dbReference type="AlphaFoldDB" id="A0A0E9V9N7"/>
<protein>
    <submittedName>
        <fullName evidence="1">Uncharacterized protein</fullName>
    </submittedName>
</protein>
<reference evidence="1" key="1">
    <citation type="submission" date="2014-11" db="EMBL/GenBank/DDBJ databases">
        <authorList>
            <person name="Amaro Gonzalez C."/>
        </authorList>
    </citation>
    <scope>NUCLEOTIDE SEQUENCE</scope>
</reference>
<dbReference type="EMBL" id="GBXM01034382">
    <property type="protein sequence ID" value="JAH74195.1"/>
    <property type="molecule type" value="Transcribed_RNA"/>
</dbReference>
<evidence type="ECO:0000313" key="1">
    <source>
        <dbReference type="EMBL" id="JAH74195.1"/>
    </source>
</evidence>